<dbReference type="RefSeq" id="WP_158764705.1">
    <property type="nucleotide sequence ID" value="NZ_CP047045.1"/>
</dbReference>
<evidence type="ECO:0000256" key="1">
    <source>
        <dbReference type="ARBA" id="ARBA00022670"/>
    </source>
</evidence>
<evidence type="ECO:0000313" key="4">
    <source>
        <dbReference type="EMBL" id="QGZ93708.1"/>
    </source>
</evidence>
<gene>
    <name evidence="4" type="primary">degP1_1</name>
    <name evidence="4" type="ORF">DSM104635_00520</name>
</gene>
<keyword evidence="1 4" id="KW-0645">Protease</keyword>
<dbReference type="Gene3D" id="2.30.42.10">
    <property type="match status" value="1"/>
</dbReference>
<dbReference type="PRINTS" id="PR00834">
    <property type="entry name" value="PROTEASES2C"/>
</dbReference>
<feature type="domain" description="PDZ" evidence="3">
    <location>
        <begin position="200"/>
        <end position="276"/>
    </location>
</feature>
<dbReference type="PANTHER" id="PTHR43343:SF3">
    <property type="entry name" value="PROTEASE DO-LIKE 8, CHLOROPLASTIC"/>
    <property type="match status" value="1"/>
</dbReference>
<dbReference type="EC" id="3.4.21.107" evidence="4"/>
<organism evidence="4 5">
    <name type="scientific">Terricaulis silvestris</name>
    <dbReference type="NCBI Taxonomy" id="2686094"/>
    <lineage>
        <taxon>Bacteria</taxon>
        <taxon>Pseudomonadati</taxon>
        <taxon>Pseudomonadota</taxon>
        <taxon>Alphaproteobacteria</taxon>
        <taxon>Caulobacterales</taxon>
        <taxon>Caulobacteraceae</taxon>
        <taxon>Terricaulis</taxon>
    </lineage>
</organism>
<proteinExistence type="predicted"/>
<sequence length="291" mass="29599">MADQLQLSVFSDVLATLVAEAGAAVVSVHSKHTRGSGFVWKDGLVITSDESLGEGDISVQSADGVAKPATLVGRDASTNIALLRTDTGNAAPTRFTAKLPRVGALAVAIGARDGAALPALGMIAVSGPAWRSLRGGAIDARLELDVSIRREAEGGLVVDAEGAALGMAAIGPRRRTLLIPAETIARIAPILETKGRVPRGYLGLGLRPVRLDATQQTGAIVIHVDADGPGARAGVHQGDIIEAWDGQPVASIGSLLRGLGADSVGQAIVLGLRRGGAQLPVNLTVGERPAA</sequence>
<dbReference type="Pfam" id="PF13180">
    <property type="entry name" value="PDZ_2"/>
    <property type="match status" value="1"/>
</dbReference>
<dbReference type="AlphaFoldDB" id="A0A6I6MKG8"/>
<dbReference type="SUPFAM" id="SSF50156">
    <property type="entry name" value="PDZ domain-like"/>
    <property type="match status" value="1"/>
</dbReference>
<dbReference type="GO" id="GO:0004252">
    <property type="term" value="F:serine-type endopeptidase activity"/>
    <property type="evidence" value="ECO:0007669"/>
    <property type="project" value="InterPro"/>
</dbReference>
<dbReference type="Pfam" id="PF13365">
    <property type="entry name" value="Trypsin_2"/>
    <property type="match status" value="1"/>
</dbReference>
<dbReference type="KEGG" id="tsv:DSM104635_00520"/>
<evidence type="ECO:0000256" key="2">
    <source>
        <dbReference type="ARBA" id="ARBA00022801"/>
    </source>
</evidence>
<dbReference type="SUPFAM" id="SSF50494">
    <property type="entry name" value="Trypsin-like serine proteases"/>
    <property type="match status" value="1"/>
</dbReference>
<name>A0A6I6MKG8_9CAUL</name>
<dbReference type="GO" id="GO:0006508">
    <property type="term" value="P:proteolysis"/>
    <property type="evidence" value="ECO:0007669"/>
    <property type="project" value="UniProtKB-KW"/>
</dbReference>
<accession>A0A6I6MKG8</accession>
<dbReference type="InterPro" id="IPR001940">
    <property type="entry name" value="Peptidase_S1C"/>
</dbReference>
<evidence type="ECO:0000259" key="3">
    <source>
        <dbReference type="SMART" id="SM00228"/>
    </source>
</evidence>
<dbReference type="InterPro" id="IPR001478">
    <property type="entry name" value="PDZ"/>
</dbReference>
<dbReference type="InterPro" id="IPR009003">
    <property type="entry name" value="Peptidase_S1_PA"/>
</dbReference>
<dbReference type="EMBL" id="CP047045">
    <property type="protein sequence ID" value="QGZ93708.1"/>
    <property type="molecule type" value="Genomic_DNA"/>
</dbReference>
<dbReference type="PANTHER" id="PTHR43343">
    <property type="entry name" value="PEPTIDASE S12"/>
    <property type="match status" value="1"/>
</dbReference>
<protein>
    <submittedName>
        <fullName evidence="4">Putative periplasmic serine endoprotease DegP-like</fullName>
        <ecNumber evidence="4">3.4.21.107</ecNumber>
    </submittedName>
</protein>
<keyword evidence="5" id="KW-1185">Reference proteome</keyword>
<evidence type="ECO:0000313" key="5">
    <source>
        <dbReference type="Proteomes" id="UP000431269"/>
    </source>
</evidence>
<dbReference type="SMART" id="SM00228">
    <property type="entry name" value="PDZ"/>
    <property type="match status" value="1"/>
</dbReference>
<dbReference type="InterPro" id="IPR036034">
    <property type="entry name" value="PDZ_sf"/>
</dbReference>
<dbReference type="Gene3D" id="2.40.10.120">
    <property type="match status" value="1"/>
</dbReference>
<dbReference type="InterPro" id="IPR051201">
    <property type="entry name" value="Chloro_Bact_Ser_Proteases"/>
</dbReference>
<dbReference type="Proteomes" id="UP000431269">
    <property type="component" value="Chromosome"/>
</dbReference>
<reference evidence="5" key="1">
    <citation type="submission" date="2019-12" db="EMBL/GenBank/DDBJ databases">
        <title>Complete genome of Terracaulis silvestris 0127_4.</title>
        <authorList>
            <person name="Vieira S."/>
            <person name="Riedel T."/>
            <person name="Sproer C."/>
            <person name="Pascual J."/>
            <person name="Boedeker C."/>
            <person name="Overmann J."/>
        </authorList>
    </citation>
    <scope>NUCLEOTIDE SEQUENCE [LARGE SCALE GENOMIC DNA]</scope>
    <source>
        <strain evidence="5">0127_4</strain>
    </source>
</reference>
<keyword evidence="2 4" id="KW-0378">Hydrolase</keyword>